<evidence type="ECO:0000313" key="1">
    <source>
        <dbReference type="EMBL" id="AOR76095.1"/>
    </source>
</evidence>
<dbReference type="KEGG" id="nre:BES08_04500"/>
<dbReference type="Proteomes" id="UP000094626">
    <property type="component" value="Chromosome"/>
</dbReference>
<dbReference type="AlphaFoldDB" id="A0A1D8A1S7"/>
<gene>
    <name evidence="1" type="ORF">BES08_04500</name>
</gene>
<keyword evidence="2" id="KW-1185">Reference proteome</keyword>
<proteinExistence type="predicted"/>
<evidence type="ECO:0000313" key="2">
    <source>
        <dbReference type="Proteomes" id="UP000094626"/>
    </source>
</evidence>
<dbReference type="EMBL" id="CP017075">
    <property type="protein sequence ID" value="AOR76095.1"/>
    <property type="molecule type" value="Genomic_DNA"/>
</dbReference>
<accession>A0A1D8A1S7</accession>
<reference evidence="2" key="1">
    <citation type="journal article" date="2017" name="J. Biotechnol.">
        <title>Complete genome sequence of Novosphingobium resinovorum SA1, a versatile xenobiotic-degrading bacterium capable of utilizing sulfanilic acid.</title>
        <authorList>
            <person name="Hegedus B."/>
            <person name="Kos P.B."/>
            <person name="Balint B."/>
            <person name="Maroti G."/>
            <person name="Gan H.M."/>
            <person name="Perei K."/>
            <person name="Rakhely G."/>
        </authorList>
    </citation>
    <scope>NUCLEOTIDE SEQUENCE [LARGE SCALE GENOMIC DNA]</scope>
    <source>
        <strain evidence="2">SA1</strain>
    </source>
</reference>
<organism evidence="1 2">
    <name type="scientific">Novosphingobium resinovorum</name>
    <dbReference type="NCBI Taxonomy" id="158500"/>
    <lineage>
        <taxon>Bacteria</taxon>
        <taxon>Pseudomonadati</taxon>
        <taxon>Pseudomonadota</taxon>
        <taxon>Alphaproteobacteria</taxon>
        <taxon>Sphingomonadales</taxon>
        <taxon>Sphingomonadaceae</taxon>
        <taxon>Novosphingobium</taxon>
    </lineage>
</organism>
<name>A0A1D8A1S7_9SPHN</name>
<protein>
    <submittedName>
        <fullName evidence="1">Uncharacterized protein</fullName>
    </submittedName>
</protein>
<sequence length="69" mass="7586">MTLDAAAQQAHIHKGRQMFSLISLYFSYRRDVLLAERYVAGLAEKPAQDAAVPEARIEAPKSEDLALAA</sequence>